<keyword evidence="2" id="KW-1185">Reference proteome</keyword>
<gene>
    <name evidence="1" type="ORF">C4900_00720</name>
</gene>
<evidence type="ECO:0000313" key="2">
    <source>
        <dbReference type="Proteomes" id="UP000253250"/>
    </source>
</evidence>
<evidence type="ECO:0000313" key="1">
    <source>
        <dbReference type="EMBL" id="RCN58356.1"/>
    </source>
</evidence>
<accession>A0A1C2G3T7</accession>
<comment type="caution">
    <text evidence="1">The sequence shown here is derived from an EMBL/GenBank/DDBJ whole genome shotgun (WGS) entry which is preliminary data.</text>
</comment>
<reference evidence="1 2" key="1">
    <citation type="submission" date="2018-02" db="EMBL/GenBank/DDBJ databases">
        <title>Insights into the biology of acidophilic members of the Acidiferrobacteraceae family derived from comparative genomic analyses.</title>
        <authorList>
            <person name="Issotta F."/>
            <person name="Thyssen C."/>
            <person name="Mena C."/>
            <person name="Moya A."/>
            <person name="Bellenberg S."/>
            <person name="Sproer C."/>
            <person name="Covarrubias P.C."/>
            <person name="Sand W."/>
            <person name="Quatrini R."/>
            <person name="Vera M."/>
        </authorList>
    </citation>
    <scope>NUCLEOTIDE SEQUENCE [LARGE SCALE GENOMIC DNA]</scope>
    <source>
        <strain evidence="2">m-1</strain>
    </source>
</reference>
<dbReference type="SUPFAM" id="SSF52833">
    <property type="entry name" value="Thioredoxin-like"/>
    <property type="match status" value="1"/>
</dbReference>
<organism evidence="1 2">
    <name type="scientific">Acidiferrobacter thiooxydans</name>
    <dbReference type="NCBI Taxonomy" id="163359"/>
    <lineage>
        <taxon>Bacteria</taxon>
        <taxon>Pseudomonadati</taxon>
        <taxon>Pseudomonadota</taxon>
        <taxon>Gammaproteobacteria</taxon>
        <taxon>Acidiferrobacterales</taxon>
        <taxon>Acidiferrobacteraceae</taxon>
        <taxon>Acidiferrobacter</taxon>
    </lineage>
</organism>
<proteinExistence type="predicted"/>
<dbReference type="Proteomes" id="UP000253250">
    <property type="component" value="Unassembled WGS sequence"/>
</dbReference>
<dbReference type="InterPro" id="IPR036249">
    <property type="entry name" value="Thioredoxin-like_sf"/>
</dbReference>
<dbReference type="Gene3D" id="3.40.30.10">
    <property type="entry name" value="Glutaredoxin"/>
    <property type="match status" value="1"/>
</dbReference>
<dbReference type="AlphaFoldDB" id="A0A1C2G3T7"/>
<dbReference type="EMBL" id="PSYR01000001">
    <property type="protein sequence ID" value="RCN58356.1"/>
    <property type="molecule type" value="Genomic_DNA"/>
</dbReference>
<name>A0A1C2G3T7_9GAMM</name>
<sequence length="206" mass="22680">MAAVASRRPPEGEGMVLPRWLKIGLVLGAFSAPVWAHRPVSAAKQAHRLVLYRALRDAAGITEGHGRRVVYDLFDPNCPYCHILYEHLQGLIKPYHLTVHEIPVAYLTPSSEGKAAALLEAPDRRAALRAAQSHYSWKTGSSIAPRRPSAAVRKELAYNLKLDTRIVGFPLVPILVYQKTDGTIRIVNSGAPPVWALKQMLAGIKQ</sequence>
<dbReference type="STRING" id="163359.A9R16_08320"/>
<dbReference type="OrthoDB" id="12976at2"/>
<protein>
    <submittedName>
        <fullName evidence="1">Uncharacterized protein</fullName>
    </submittedName>
</protein>